<dbReference type="Pfam" id="PF13439">
    <property type="entry name" value="Glyco_transf_4"/>
    <property type="match status" value="1"/>
</dbReference>
<dbReference type="InterPro" id="IPR001296">
    <property type="entry name" value="Glyco_trans_1"/>
</dbReference>
<dbReference type="STRING" id="1817772.A2527_06995"/>
<dbReference type="SUPFAM" id="SSF53756">
    <property type="entry name" value="UDP-Glycosyltransferase/glycogen phosphorylase"/>
    <property type="match status" value="1"/>
</dbReference>
<dbReference type="PANTHER" id="PTHR12526">
    <property type="entry name" value="GLYCOSYLTRANSFERASE"/>
    <property type="match status" value="1"/>
</dbReference>
<organism evidence="3 4">
    <name type="scientific">Candidatus Lambdaproteobacteria bacterium RIFOXYD2_FULL_50_16</name>
    <dbReference type="NCBI Taxonomy" id="1817772"/>
    <lineage>
        <taxon>Bacteria</taxon>
        <taxon>Pseudomonadati</taxon>
        <taxon>Pseudomonadota</taxon>
        <taxon>Candidatus Lambdaproteobacteria</taxon>
    </lineage>
</organism>
<evidence type="ECO:0000313" key="3">
    <source>
        <dbReference type="EMBL" id="OGG95565.1"/>
    </source>
</evidence>
<evidence type="ECO:0000259" key="1">
    <source>
        <dbReference type="Pfam" id="PF00534"/>
    </source>
</evidence>
<dbReference type="Gene3D" id="3.40.50.2000">
    <property type="entry name" value="Glycogen Phosphorylase B"/>
    <property type="match status" value="2"/>
</dbReference>
<dbReference type="EMBL" id="MFNE01000020">
    <property type="protein sequence ID" value="OGG95565.1"/>
    <property type="molecule type" value="Genomic_DNA"/>
</dbReference>
<evidence type="ECO:0000259" key="2">
    <source>
        <dbReference type="Pfam" id="PF13439"/>
    </source>
</evidence>
<comment type="caution">
    <text evidence="3">The sequence shown here is derived from an EMBL/GenBank/DDBJ whole genome shotgun (WGS) entry which is preliminary data.</text>
</comment>
<protein>
    <recommendedName>
        <fullName evidence="5">Glycosyltransferase subfamily 4-like N-terminal domain-containing protein</fullName>
    </recommendedName>
</protein>
<dbReference type="Pfam" id="PF00534">
    <property type="entry name" value="Glycos_transf_1"/>
    <property type="match status" value="1"/>
</dbReference>
<gene>
    <name evidence="3" type="ORF">A2527_06995</name>
</gene>
<accession>A0A1F6GBU0</accession>
<proteinExistence type="predicted"/>
<dbReference type="AlphaFoldDB" id="A0A1F6GBU0"/>
<dbReference type="Proteomes" id="UP000178449">
    <property type="component" value="Unassembled WGS sequence"/>
</dbReference>
<dbReference type="InterPro" id="IPR028098">
    <property type="entry name" value="Glyco_trans_4-like_N"/>
</dbReference>
<feature type="domain" description="Glycosyltransferase subfamily 4-like N-terminal" evidence="2">
    <location>
        <begin position="16"/>
        <end position="178"/>
    </location>
</feature>
<reference evidence="3 4" key="1">
    <citation type="journal article" date="2016" name="Nat. Commun.">
        <title>Thousands of microbial genomes shed light on interconnected biogeochemical processes in an aquifer system.</title>
        <authorList>
            <person name="Anantharaman K."/>
            <person name="Brown C.T."/>
            <person name="Hug L.A."/>
            <person name="Sharon I."/>
            <person name="Castelle C.J."/>
            <person name="Probst A.J."/>
            <person name="Thomas B.C."/>
            <person name="Singh A."/>
            <person name="Wilkins M.J."/>
            <person name="Karaoz U."/>
            <person name="Brodie E.L."/>
            <person name="Williams K.H."/>
            <person name="Hubbard S.S."/>
            <person name="Banfield J.F."/>
        </authorList>
    </citation>
    <scope>NUCLEOTIDE SEQUENCE [LARGE SCALE GENOMIC DNA]</scope>
</reference>
<evidence type="ECO:0000313" key="4">
    <source>
        <dbReference type="Proteomes" id="UP000178449"/>
    </source>
</evidence>
<dbReference type="GO" id="GO:0016757">
    <property type="term" value="F:glycosyltransferase activity"/>
    <property type="evidence" value="ECO:0007669"/>
    <property type="project" value="InterPro"/>
</dbReference>
<feature type="domain" description="Glycosyl transferase family 1" evidence="1">
    <location>
        <begin position="194"/>
        <end position="339"/>
    </location>
</feature>
<name>A0A1F6GBU0_9PROT</name>
<evidence type="ECO:0008006" key="5">
    <source>
        <dbReference type="Google" id="ProtNLM"/>
    </source>
</evidence>
<sequence length="380" mass="41869">MAKTKVLIVSHTAQLGGAERVLLRFLAEQTSFDLVLICPAGPLADLAQKAGVPTHLSKSLSPLKREENPFWPLAFWGRLLGSFVEISCLIFKEKPDLVQANGFSTMPYVCLPTWTWDRPLLWHMHDFKTGLRNRLAAAIFDFFSTRILAVSEAVAFNLRTQGIAPEKIRVLYNHVNPAQLQAGDGALSFKLAELKADGSKLVGMMGSLEERKGMREAIEALALIPTEPIKLVLAGGTHSPSQERYLAQLKDLVAQKGLNGRVILLGPIDSLAEFYQGIDLFLHYPKTPDPLPTVLLEALSLGLPVLANQLGGNPECLGQGQWGRLIAPDRIDLLATALTQPQPPLDGYAKIRFLEQFSLKSKETEFSLLYRELLEALDAD</sequence>